<evidence type="ECO:0000313" key="6">
    <source>
        <dbReference type="Proteomes" id="UP000261032"/>
    </source>
</evidence>
<accession>A0A3E3AHM9</accession>
<dbReference type="PROSITE" id="PS00061">
    <property type="entry name" value="ADH_SHORT"/>
    <property type="match status" value="1"/>
</dbReference>
<dbReference type="AlphaFoldDB" id="A0A3E3AHM9"/>
<keyword evidence="2" id="KW-0560">Oxidoreductase</keyword>
<evidence type="ECO:0000256" key="1">
    <source>
        <dbReference type="ARBA" id="ARBA00006484"/>
    </source>
</evidence>
<dbReference type="Proteomes" id="UP001211987">
    <property type="component" value="Unassembled WGS sequence"/>
</dbReference>
<evidence type="ECO:0000256" key="3">
    <source>
        <dbReference type="RuleBase" id="RU000363"/>
    </source>
</evidence>
<dbReference type="PRINTS" id="PR00080">
    <property type="entry name" value="SDRFAMILY"/>
</dbReference>
<dbReference type="CDD" id="cd05374">
    <property type="entry name" value="17beta-HSD-like_SDR_c"/>
    <property type="match status" value="1"/>
</dbReference>
<comment type="caution">
    <text evidence="5">The sequence shown here is derived from an EMBL/GenBank/DDBJ whole genome shotgun (WGS) entry which is preliminary data.</text>
</comment>
<evidence type="ECO:0000256" key="2">
    <source>
        <dbReference type="ARBA" id="ARBA00023002"/>
    </source>
</evidence>
<dbReference type="SUPFAM" id="SSF51735">
    <property type="entry name" value="NAD(P)-binding Rossmann-fold domains"/>
    <property type="match status" value="1"/>
</dbReference>
<dbReference type="RefSeq" id="WP_003538862.1">
    <property type="nucleotide sequence ID" value="NZ_AP031443.1"/>
</dbReference>
<dbReference type="EMBL" id="JAQLKE010000004">
    <property type="protein sequence ID" value="MDB7082992.1"/>
    <property type="molecule type" value="Genomic_DNA"/>
</dbReference>
<gene>
    <name evidence="5" type="ORF">DXB93_00655</name>
    <name evidence="4" type="ORF">PM738_04190</name>
</gene>
<dbReference type="InterPro" id="IPR036291">
    <property type="entry name" value="NAD(P)-bd_dom_sf"/>
</dbReference>
<reference evidence="5 6" key="1">
    <citation type="submission" date="2018-08" db="EMBL/GenBank/DDBJ databases">
        <title>A genome reference for cultivated species of the human gut microbiota.</title>
        <authorList>
            <person name="Zou Y."/>
            <person name="Xue W."/>
            <person name="Luo G."/>
        </authorList>
    </citation>
    <scope>NUCLEOTIDE SEQUENCE [LARGE SCALE GENOMIC DNA]</scope>
    <source>
        <strain evidence="5 6">OM06-4</strain>
    </source>
</reference>
<comment type="similarity">
    <text evidence="1 3">Belongs to the short-chain dehydrogenases/reductases (SDR) family.</text>
</comment>
<organism evidence="5 6">
    <name type="scientific">Thomasclavelia ramosa</name>
    <dbReference type="NCBI Taxonomy" id="1547"/>
    <lineage>
        <taxon>Bacteria</taxon>
        <taxon>Bacillati</taxon>
        <taxon>Bacillota</taxon>
        <taxon>Erysipelotrichia</taxon>
        <taxon>Erysipelotrichales</taxon>
        <taxon>Coprobacillaceae</taxon>
        <taxon>Thomasclavelia</taxon>
    </lineage>
</organism>
<dbReference type="Gene3D" id="3.40.50.720">
    <property type="entry name" value="NAD(P)-binding Rossmann-like Domain"/>
    <property type="match status" value="1"/>
</dbReference>
<evidence type="ECO:0000313" key="5">
    <source>
        <dbReference type="EMBL" id="RGD87213.1"/>
    </source>
</evidence>
<dbReference type="PRINTS" id="PR00081">
    <property type="entry name" value="GDHRDH"/>
</dbReference>
<dbReference type="EMBL" id="QUSL01000001">
    <property type="protein sequence ID" value="RGD87213.1"/>
    <property type="molecule type" value="Genomic_DNA"/>
</dbReference>
<name>A0A3E3AHM9_9FIRM</name>
<evidence type="ECO:0000313" key="4">
    <source>
        <dbReference type="EMBL" id="MDB7082992.1"/>
    </source>
</evidence>
<reference evidence="4" key="2">
    <citation type="submission" date="2023-01" db="EMBL/GenBank/DDBJ databases">
        <title>Human gut microbiome strain richness.</title>
        <authorList>
            <person name="Chen-Liaw A."/>
        </authorList>
    </citation>
    <scope>NUCLEOTIDE SEQUENCE</scope>
    <source>
        <strain evidence="4">1001217st2_G6_1001217B_191108</strain>
    </source>
</reference>
<dbReference type="GO" id="GO:0016491">
    <property type="term" value="F:oxidoreductase activity"/>
    <property type="evidence" value="ECO:0007669"/>
    <property type="project" value="UniProtKB-KW"/>
</dbReference>
<sequence>MKTWLITGCSSGIGRGIAKAVLKKGDNAVVTARDTSKIADLVDQYPNTALGVALDITKKESISAAVKQAQERFGTIDVLINNAGYGYRSSVEEGDIDDVNLLFNTNFFGPIELIKEVLPQMRANKNGAIVNVSSIAAVRSGVGSGYYAASKAALELMTDGLAKELKPLGIKVMIAQPGSFRTNFYDTSLKGTKNKIDDYNETAGKTRKENVVNHKNQPGDPDKGGQVIVDTIEKDNYPFRLLLGSDATKIVASALEERIQEIETWKNISSQSDFE</sequence>
<dbReference type="NCBIfam" id="NF004824">
    <property type="entry name" value="PRK06180.1"/>
    <property type="match status" value="1"/>
</dbReference>
<proteinExistence type="inferred from homology"/>
<dbReference type="GeneID" id="64196903"/>
<dbReference type="PANTHER" id="PTHR43976:SF16">
    <property type="entry name" value="SHORT-CHAIN DEHYDROGENASE_REDUCTASE FAMILY PROTEIN"/>
    <property type="match status" value="1"/>
</dbReference>
<dbReference type="InterPro" id="IPR020904">
    <property type="entry name" value="Sc_DH/Rdtase_CS"/>
</dbReference>
<dbReference type="Proteomes" id="UP000261032">
    <property type="component" value="Unassembled WGS sequence"/>
</dbReference>
<dbReference type="PANTHER" id="PTHR43976">
    <property type="entry name" value="SHORT CHAIN DEHYDROGENASE"/>
    <property type="match status" value="1"/>
</dbReference>
<dbReference type="InterPro" id="IPR002347">
    <property type="entry name" value="SDR_fam"/>
</dbReference>
<dbReference type="Pfam" id="PF00106">
    <property type="entry name" value="adh_short"/>
    <property type="match status" value="1"/>
</dbReference>
<dbReference type="InterPro" id="IPR051911">
    <property type="entry name" value="SDR_oxidoreductase"/>
</dbReference>
<protein>
    <submittedName>
        <fullName evidence="4 5">Oxidoreductase</fullName>
    </submittedName>
</protein>